<evidence type="ECO:0000313" key="6">
    <source>
        <dbReference type="EMBL" id="BAT96737.1"/>
    </source>
</evidence>
<keyword evidence="2" id="KW-0378">Hydrolase</keyword>
<feature type="chain" id="PRO_5006618684" evidence="5">
    <location>
        <begin position="28"/>
        <end position="223"/>
    </location>
</feature>
<dbReference type="InterPro" id="IPR001568">
    <property type="entry name" value="RNase_T2-like"/>
</dbReference>
<dbReference type="GO" id="GO:0006401">
    <property type="term" value="P:RNA catabolic process"/>
    <property type="evidence" value="ECO:0007669"/>
    <property type="project" value="TreeGrafter"/>
</dbReference>
<keyword evidence="5" id="KW-0732">Signal</keyword>
<name>A0A0S3SVB0_PHAAN</name>
<accession>A0A0S3SVB0</accession>
<dbReference type="PANTHER" id="PTHR11240">
    <property type="entry name" value="RIBONUCLEASE T2"/>
    <property type="match status" value="1"/>
</dbReference>
<dbReference type="GO" id="GO:0003723">
    <property type="term" value="F:RNA binding"/>
    <property type="evidence" value="ECO:0007669"/>
    <property type="project" value="InterPro"/>
</dbReference>
<dbReference type="GO" id="GO:0033897">
    <property type="term" value="F:ribonuclease T2 activity"/>
    <property type="evidence" value="ECO:0007669"/>
    <property type="project" value="InterPro"/>
</dbReference>
<dbReference type="PANTHER" id="PTHR11240:SF59">
    <property type="entry name" value="RIBONUCLEASE T2 FAMILY PROTEIN"/>
    <property type="match status" value="1"/>
</dbReference>
<dbReference type="Gene3D" id="3.90.730.10">
    <property type="entry name" value="Ribonuclease T2-like"/>
    <property type="match status" value="1"/>
</dbReference>
<sequence>MRFGNIMSLVFVLSLFLLLEVPKSCIAYDYFSFPQTWPKGYCNKQIDEHKTFHCPGKIPKKFIIHGLWPQPSQQAPNGSLLVEEDLKPVEKELGLDWPNLIGKNFIFWRSEWQAHGVISEAQFPKLEYFKTALHIYKQNDLLEILTKEKIVPKAKEVYSVTSVLEAVKKHTEHDPQVVCYTDSKKNVSALYEIRICLTSNATSYRNCPNPHGSCGDGNLLFPK</sequence>
<protein>
    <submittedName>
        <fullName evidence="6">Uncharacterized protein</fullName>
    </submittedName>
</protein>
<organism evidence="6 7">
    <name type="scientific">Vigna angularis var. angularis</name>
    <dbReference type="NCBI Taxonomy" id="157739"/>
    <lineage>
        <taxon>Eukaryota</taxon>
        <taxon>Viridiplantae</taxon>
        <taxon>Streptophyta</taxon>
        <taxon>Embryophyta</taxon>
        <taxon>Tracheophyta</taxon>
        <taxon>Spermatophyta</taxon>
        <taxon>Magnoliopsida</taxon>
        <taxon>eudicotyledons</taxon>
        <taxon>Gunneridae</taxon>
        <taxon>Pentapetalae</taxon>
        <taxon>rosids</taxon>
        <taxon>fabids</taxon>
        <taxon>Fabales</taxon>
        <taxon>Fabaceae</taxon>
        <taxon>Papilionoideae</taxon>
        <taxon>50 kb inversion clade</taxon>
        <taxon>NPAAA clade</taxon>
        <taxon>indigoferoid/millettioid clade</taxon>
        <taxon>Phaseoleae</taxon>
        <taxon>Vigna</taxon>
    </lineage>
</organism>
<dbReference type="Proteomes" id="UP000291084">
    <property type="component" value="Chromosome 9"/>
</dbReference>
<keyword evidence="7" id="KW-1185">Reference proteome</keyword>
<keyword evidence="2" id="KW-0540">Nuclease</keyword>
<dbReference type="Pfam" id="PF00445">
    <property type="entry name" value="Ribonuclease_T2"/>
    <property type="match status" value="1"/>
</dbReference>
<feature type="signal peptide" evidence="5">
    <location>
        <begin position="1"/>
        <end position="27"/>
    </location>
</feature>
<evidence type="ECO:0000256" key="2">
    <source>
        <dbReference type="ARBA" id="ARBA00022722"/>
    </source>
</evidence>
<gene>
    <name evidence="6" type="primary">Vigan.09G002000</name>
    <name evidence="6" type="ORF">VIGAN_09002000</name>
</gene>
<evidence type="ECO:0000256" key="1">
    <source>
        <dbReference type="ARBA" id="ARBA00007469"/>
    </source>
</evidence>
<evidence type="ECO:0000256" key="4">
    <source>
        <dbReference type="RuleBase" id="RU004328"/>
    </source>
</evidence>
<dbReference type="EMBL" id="AP015042">
    <property type="protein sequence ID" value="BAT96737.1"/>
    <property type="molecule type" value="Genomic_DNA"/>
</dbReference>
<evidence type="ECO:0000313" key="7">
    <source>
        <dbReference type="Proteomes" id="UP000291084"/>
    </source>
</evidence>
<dbReference type="InterPro" id="IPR018188">
    <property type="entry name" value="RNase_T2_His_AS_1"/>
</dbReference>
<dbReference type="OrthoDB" id="435754at2759"/>
<dbReference type="SUPFAM" id="SSF55895">
    <property type="entry name" value="Ribonuclease Rh-like"/>
    <property type="match status" value="1"/>
</dbReference>
<evidence type="ECO:0000256" key="5">
    <source>
        <dbReference type="SAM" id="SignalP"/>
    </source>
</evidence>
<proteinExistence type="inferred from homology"/>
<dbReference type="InterPro" id="IPR036430">
    <property type="entry name" value="RNase_T2-like_sf"/>
</dbReference>
<comment type="similarity">
    <text evidence="1 4">Belongs to the RNase T2 family.</text>
</comment>
<dbReference type="AlphaFoldDB" id="A0A0S3SVB0"/>
<evidence type="ECO:0000256" key="3">
    <source>
        <dbReference type="ARBA" id="ARBA00023239"/>
    </source>
</evidence>
<dbReference type="GO" id="GO:0005576">
    <property type="term" value="C:extracellular region"/>
    <property type="evidence" value="ECO:0007669"/>
    <property type="project" value="TreeGrafter"/>
</dbReference>
<dbReference type="PROSITE" id="PS00530">
    <property type="entry name" value="RNASE_T2_1"/>
    <property type="match status" value="1"/>
</dbReference>
<reference evidence="6 7" key="1">
    <citation type="journal article" date="2015" name="Sci. Rep.">
        <title>The power of single molecule real-time sequencing technology in the de novo assembly of a eukaryotic genome.</title>
        <authorList>
            <person name="Sakai H."/>
            <person name="Naito K."/>
            <person name="Ogiso-Tanaka E."/>
            <person name="Takahashi Y."/>
            <person name="Iseki K."/>
            <person name="Muto C."/>
            <person name="Satou K."/>
            <person name="Teruya K."/>
            <person name="Shiroma A."/>
            <person name="Shimoji M."/>
            <person name="Hirano T."/>
            <person name="Itoh T."/>
            <person name="Kaga A."/>
            <person name="Tomooka N."/>
        </authorList>
    </citation>
    <scope>NUCLEOTIDE SEQUENCE [LARGE SCALE GENOMIC DNA]</scope>
    <source>
        <strain evidence="7">cv. Shumari</strain>
    </source>
</reference>
<keyword evidence="3" id="KW-0456">Lyase</keyword>